<comment type="caution">
    <text evidence="2">The sequence shown here is derived from an EMBL/GenBank/DDBJ whole genome shotgun (WGS) entry which is preliminary data.</text>
</comment>
<dbReference type="PROSITE" id="PS51257">
    <property type="entry name" value="PROKAR_LIPOPROTEIN"/>
    <property type="match status" value="1"/>
</dbReference>
<evidence type="ECO:0000313" key="3">
    <source>
        <dbReference type="Proteomes" id="UP001481413"/>
    </source>
</evidence>
<keyword evidence="3" id="KW-1185">Reference proteome</keyword>
<sequence>MSALRFLPLLFILTAGCTPLSYQAVNLDGPDSELQTSGYIDKEVSEGVHVIEVRYEYRAAFVFQHEKTLSELKSVWHQRANALCSKGYQGEPEVIRPDEARTDEFYCTLNVCQKYPVVSGIAYCKATYEL</sequence>
<name>A0ABQ0A1Z7_9GAMM</name>
<dbReference type="EMBL" id="BAABWH010000007">
    <property type="protein sequence ID" value="GAA6146409.1"/>
    <property type="molecule type" value="Genomic_DNA"/>
</dbReference>
<dbReference type="RefSeq" id="WP_353295629.1">
    <property type="nucleotide sequence ID" value="NZ_BAABWH010000007.1"/>
</dbReference>
<evidence type="ECO:0008006" key="4">
    <source>
        <dbReference type="Google" id="ProtNLM"/>
    </source>
</evidence>
<keyword evidence="1" id="KW-0732">Signal</keyword>
<organism evidence="2 3">
    <name type="scientific">Thalassolituus maritimus</name>
    <dbReference type="NCBI Taxonomy" id="484498"/>
    <lineage>
        <taxon>Bacteria</taxon>
        <taxon>Pseudomonadati</taxon>
        <taxon>Pseudomonadota</taxon>
        <taxon>Gammaproteobacteria</taxon>
        <taxon>Oceanospirillales</taxon>
        <taxon>Oceanospirillaceae</taxon>
        <taxon>Thalassolituus</taxon>
    </lineage>
</organism>
<evidence type="ECO:0000256" key="1">
    <source>
        <dbReference type="SAM" id="SignalP"/>
    </source>
</evidence>
<proteinExistence type="predicted"/>
<dbReference type="Proteomes" id="UP001481413">
    <property type="component" value="Unassembled WGS sequence"/>
</dbReference>
<reference evidence="2 3" key="1">
    <citation type="submission" date="2024-04" db="EMBL/GenBank/DDBJ databases">
        <title>Draft genome sequence of Thalassolituus maritimus NBRC 116585.</title>
        <authorList>
            <person name="Miyakawa T."/>
            <person name="Kusuya Y."/>
            <person name="Miura T."/>
        </authorList>
    </citation>
    <scope>NUCLEOTIDE SEQUENCE [LARGE SCALE GENOMIC DNA]</scope>
    <source>
        <strain evidence="2 3">5NW40-0001</strain>
    </source>
</reference>
<feature type="signal peptide" evidence="1">
    <location>
        <begin position="1"/>
        <end position="24"/>
    </location>
</feature>
<protein>
    <recommendedName>
        <fullName evidence="4">Lipoprotein</fullName>
    </recommendedName>
</protein>
<accession>A0ABQ0A1Z7</accession>
<gene>
    <name evidence="2" type="ORF">NBRC116585_25270</name>
</gene>
<feature type="chain" id="PRO_5046498517" description="Lipoprotein" evidence="1">
    <location>
        <begin position="25"/>
        <end position="130"/>
    </location>
</feature>
<evidence type="ECO:0000313" key="2">
    <source>
        <dbReference type="EMBL" id="GAA6146409.1"/>
    </source>
</evidence>